<reference evidence="1 2" key="1">
    <citation type="submission" date="2019-05" db="EMBL/GenBank/DDBJ databases">
        <title>Emergence of the Ug99 lineage of the wheat stem rust pathogen through somatic hybridization.</title>
        <authorList>
            <person name="Li F."/>
            <person name="Upadhyaya N.M."/>
            <person name="Sperschneider J."/>
            <person name="Matny O."/>
            <person name="Nguyen-Phuc H."/>
            <person name="Mago R."/>
            <person name="Raley C."/>
            <person name="Miller M.E."/>
            <person name="Silverstein K.A.T."/>
            <person name="Henningsen E."/>
            <person name="Hirsch C.D."/>
            <person name="Visser B."/>
            <person name="Pretorius Z.A."/>
            <person name="Steffenson B.J."/>
            <person name="Schwessinger B."/>
            <person name="Dodds P.N."/>
            <person name="Figueroa M."/>
        </authorList>
    </citation>
    <scope>NUCLEOTIDE SEQUENCE [LARGE SCALE GENOMIC DNA]</scope>
    <source>
        <strain evidence="1">21-0</strain>
    </source>
</reference>
<dbReference type="Proteomes" id="UP000324748">
    <property type="component" value="Unassembled WGS sequence"/>
</dbReference>
<keyword evidence="2" id="KW-1185">Reference proteome</keyword>
<gene>
    <name evidence="1" type="ORF">PGT21_016961</name>
</gene>
<evidence type="ECO:0000313" key="1">
    <source>
        <dbReference type="EMBL" id="KAA1077708.1"/>
    </source>
</evidence>
<proteinExistence type="predicted"/>
<comment type="caution">
    <text evidence="1">The sequence shown here is derived from an EMBL/GenBank/DDBJ whole genome shotgun (WGS) entry which is preliminary data.</text>
</comment>
<dbReference type="AlphaFoldDB" id="A0A5B0MN78"/>
<evidence type="ECO:0000313" key="2">
    <source>
        <dbReference type="Proteomes" id="UP000324748"/>
    </source>
</evidence>
<protein>
    <submittedName>
        <fullName evidence="1">Uncharacterized protein</fullName>
    </submittedName>
</protein>
<organism evidence="1 2">
    <name type="scientific">Puccinia graminis f. sp. tritici</name>
    <dbReference type="NCBI Taxonomy" id="56615"/>
    <lineage>
        <taxon>Eukaryota</taxon>
        <taxon>Fungi</taxon>
        <taxon>Dikarya</taxon>
        <taxon>Basidiomycota</taxon>
        <taxon>Pucciniomycotina</taxon>
        <taxon>Pucciniomycetes</taxon>
        <taxon>Pucciniales</taxon>
        <taxon>Pucciniaceae</taxon>
        <taxon>Puccinia</taxon>
    </lineage>
</organism>
<name>A0A5B0MN78_PUCGR</name>
<sequence>MTKNLSNLHLKHRWNRGAIKVVTLESDWNRARSLARFPVELDYLSYVISCRTPISCCTCVALDPNRPSNTTSGRPQAPTDL</sequence>
<accession>A0A5B0MN78</accession>
<dbReference type="EMBL" id="VSWC01000144">
    <property type="protein sequence ID" value="KAA1077708.1"/>
    <property type="molecule type" value="Genomic_DNA"/>
</dbReference>